<evidence type="ECO:0000313" key="2">
    <source>
        <dbReference type="EMBL" id="MBP2297324.1"/>
    </source>
</evidence>
<feature type="domain" description="Transposase DDE" evidence="1">
    <location>
        <begin position="9"/>
        <end position="355"/>
    </location>
</feature>
<keyword evidence="3" id="KW-1185">Reference proteome</keyword>
<protein>
    <recommendedName>
        <fullName evidence="1">Transposase DDE domain-containing protein</fullName>
    </recommendedName>
</protein>
<reference evidence="2 3" key="1">
    <citation type="submission" date="2021-03" db="EMBL/GenBank/DDBJ databases">
        <title>Genomic Encyclopedia of Type Strains, Phase III (KMG-III): the genomes of soil and plant-associated and newly described type strains.</title>
        <authorList>
            <person name="Whitman W."/>
        </authorList>
    </citation>
    <scope>NUCLEOTIDE SEQUENCE [LARGE SCALE GENOMIC DNA]</scope>
    <source>
        <strain evidence="2 3">IMMIB AFH-6</strain>
    </source>
</reference>
<dbReference type="RefSeq" id="WP_209774074.1">
    <property type="nucleotide sequence ID" value="NZ_JAGINP010000059.1"/>
</dbReference>
<proteinExistence type="predicted"/>
<evidence type="ECO:0000259" key="1">
    <source>
        <dbReference type="Pfam" id="PF13701"/>
    </source>
</evidence>
<sequence length="473" mass="53131">MGETLPLFSTTFNRSLSVEARPERLTGDAGAVLLREILERSGMIGWLTERLSDPRRCHLVTYTLADLLRTVLILFGQGWRDQDDADALRYDPALRLAVSGERGTTPVAAEHHLASQPTLSRLLDILSTDANRRVLREALAEMAGRRLRAERRGHRQRHLTIDVDSLPVEVHGSQPGSAWNGHYHQRMYHPIVACAAETGDLLDARLREGNAHTAAGALDFILDLVDRAEATLCQVAMVRIDAGFPEERLLSGLEARGTPYVARLRNNKVLDRLAAPHLKRPPGRPPAEPRVWFHEMSYRAGSWSRERRVVLVVLERPGELLLDHFWLITSLSVTAMPAVALLEHYRQRGTAEGLFGELMDVLAPALSSAPRTKRHYRGRPLPSLPTGLDAFARNEALLLLHMLAYEVLHTGRCVLESASKTGWSLRRFRERVLRVGGRVVVHARRATLVITETAAHHWAMLWPRFERLAWTGT</sequence>
<name>A0ABS4SXP6_9PROT</name>
<accession>A0ABS4SXP6</accession>
<dbReference type="EMBL" id="JAGINP010000059">
    <property type="protein sequence ID" value="MBP2297324.1"/>
    <property type="molecule type" value="Genomic_DNA"/>
</dbReference>
<organism evidence="2 3">
    <name type="scientific">Azospirillum rugosum</name>
    <dbReference type="NCBI Taxonomy" id="416170"/>
    <lineage>
        <taxon>Bacteria</taxon>
        <taxon>Pseudomonadati</taxon>
        <taxon>Pseudomonadota</taxon>
        <taxon>Alphaproteobacteria</taxon>
        <taxon>Rhodospirillales</taxon>
        <taxon>Azospirillaceae</taxon>
        <taxon>Azospirillum</taxon>
    </lineage>
</organism>
<dbReference type="InterPro" id="IPR025668">
    <property type="entry name" value="Tnp_DDE_dom"/>
</dbReference>
<gene>
    <name evidence="2" type="ORF">J2851_007146</name>
</gene>
<comment type="caution">
    <text evidence="2">The sequence shown here is derived from an EMBL/GenBank/DDBJ whole genome shotgun (WGS) entry which is preliminary data.</text>
</comment>
<dbReference type="Pfam" id="PF13701">
    <property type="entry name" value="DDE_Tnp_1_4"/>
    <property type="match status" value="1"/>
</dbReference>
<dbReference type="InterPro" id="IPR012337">
    <property type="entry name" value="RNaseH-like_sf"/>
</dbReference>
<dbReference type="NCBIfam" id="NF033539">
    <property type="entry name" value="transpos_IS1380"/>
    <property type="match status" value="1"/>
</dbReference>
<dbReference type="Proteomes" id="UP000781958">
    <property type="component" value="Unassembled WGS sequence"/>
</dbReference>
<dbReference type="SUPFAM" id="SSF53098">
    <property type="entry name" value="Ribonuclease H-like"/>
    <property type="match status" value="1"/>
</dbReference>
<dbReference type="InterPro" id="IPR047960">
    <property type="entry name" value="Transpos_IS1380"/>
</dbReference>
<evidence type="ECO:0000313" key="3">
    <source>
        <dbReference type="Proteomes" id="UP000781958"/>
    </source>
</evidence>